<proteinExistence type="predicted"/>
<evidence type="ECO:0000256" key="2">
    <source>
        <dbReference type="ARBA" id="ARBA00022512"/>
    </source>
</evidence>
<gene>
    <name evidence="10" type="ORF">Z955_02810</name>
</gene>
<feature type="domain" description="Gram-positive cocci surface proteins LPxTG" evidence="8">
    <location>
        <begin position="197"/>
        <end position="229"/>
    </location>
</feature>
<name>A0A0A0IGT8_CLOBO</name>
<evidence type="ECO:0000256" key="3">
    <source>
        <dbReference type="ARBA" id="ARBA00022525"/>
    </source>
</evidence>
<keyword evidence="4 7" id="KW-0732">Signal</keyword>
<evidence type="ECO:0000313" key="11">
    <source>
        <dbReference type="Proteomes" id="UP000030014"/>
    </source>
</evidence>
<feature type="region of interest" description="Disordered" evidence="6">
    <location>
        <begin position="169"/>
        <end position="203"/>
    </location>
</feature>
<dbReference type="PROSITE" id="PS50978">
    <property type="entry name" value="NEAT"/>
    <property type="match status" value="1"/>
</dbReference>
<keyword evidence="3" id="KW-0964">Secreted</keyword>
<feature type="domain" description="NEAT" evidence="9">
    <location>
        <begin position="50"/>
        <end position="174"/>
    </location>
</feature>
<dbReference type="EMBL" id="JDRY01000017">
    <property type="protein sequence ID" value="KGN00685.1"/>
    <property type="molecule type" value="Genomic_DNA"/>
</dbReference>
<dbReference type="Proteomes" id="UP000030014">
    <property type="component" value="Unassembled WGS sequence"/>
</dbReference>
<accession>A0A0A0IGT8</accession>
<evidence type="ECO:0000313" key="10">
    <source>
        <dbReference type="EMBL" id="KGN00685.1"/>
    </source>
</evidence>
<dbReference type="NCBIfam" id="TIGR01167">
    <property type="entry name" value="LPXTG_anchor"/>
    <property type="match status" value="1"/>
</dbReference>
<dbReference type="RefSeq" id="WP_039256622.1">
    <property type="nucleotide sequence ID" value="NZ_JDRY01000017.1"/>
</dbReference>
<evidence type="ECO:0000256" key="6">
    <source>
        <dbReference type="SAM" id="MobiDB-lite"/>
    </source>
</evidence>
<evidence type="ECO:0000256" key="5">
    <source>
        <dbReference type="ARBA" id="ARBA00023088"/>
    </source>
</evidence>
<dbReference type="AlphaFoldDB" id="A0A0A0IGT8"/>
<dbReference type="SUPFAM" id="SSF158911">
    <property type="entry name" value="NEAT domain-like"/>
    <property type="match status" value="1"/>
</dbReference>
<reference evidence="10 11" key="1">
    <citation type="submission" date="2014-01" db="EMBL/GenBank/DDBJ databases">
        <title>Plasmidome dynamics in the species complex Clostridium novyi sensu lato converts strains of independent lineages into distinctly different pathogens.</title>
        <authorList>
            <person name="Skarin H."/>
            <person name="Segerman B."/>
        </authorList>
    </citation>
    <scope>NUCLEOTIDE SEQUENCE [LARGE SCALE GENOMIC DNA]</scope>
    <source>
        <strain evidence="10 11">DC5</strain>
    </source>
</reference>
<dbReference type="InterPro" id="IPR006635">
    <property type="entry name" value="NEAT_dom"/>
</dbReference>
<feature type="signal peptide" evidence="7">
    <location>
        <begin position="1"/>
        <end position="27"/>
    </location>
</feature>
<comment type="caution">
    <text evidence="10">The sequence shown here is derived from an EMBL/GenBank/DDBJ whole genome shotgun (WGS) entry which is preliminary data.</text>
</comment>
<keyword evidence="2" id="KW-0134">Cell wall</keyword>
<dbReference type="Pfam" id="PF05031">
    <property type="entry name" value="NEAT"/>
    <property type="match status" value="1"/>
</dbReference>
<dbReference type="SMART" id="SM00725">
    <property type="entry name" value="NEAT"/>
    <property type="match status" value="1"/>
</dbReference>
<dbReference type="GO" id="GO:0030313">
    <property type="term" value="C:cell envelope"/>
    <property type="evidence" value="ECO:0007669"/>
    <property type="project" value="UniProtKB-SubCell"/>
</dbReference>
<evidence type="ECO:0000256" key="1">
    <source>
        <dbReference type="ARBA" id="ARBA00004196"/>
    </source>
</evidence>
<keyword evidence="5" id="KW-0572">Peptidoglycan-anchor</keyword>
<feature type="chain" id="PRO_5001963676" evidence="7">
    <location>
        <begin position="28"/>
        <end position="229"/>
    </location>
</feature>
<dbReference type="PROSITE" id="PS50847">
    <property type="entry name" value="GRAM_POS_ANCHORING"/>
    <property type="match status" value="1"/>
</dbReference>
<organism evidence="10 11">
    <name type="scientific">Clostridium botulinum C/D str. DC5</name>
    <dbReference type="NCBI Taxonomy" id="1443128"/>
    <lineage>
        <taxon>Bacteria</taxon>
        <taxon>Bacillati</taxon>
        <taxon>Bacillota</taxon>
        <taxon>Clostridia</taxon>
        <taxon>Eubacteriales</taxon>
        <taxon>Clostridiaceae</taxon>
        <taxon>Clostridium</taxon>
    </lineage>
</organism>
<protein>
    <submittedName>
        <fullName evidence="10">Cell surface protein</fullName>
    </submittedName>
</protein>
<sequence>MKKNFLKVLTVGVLAGGVMFSSVQAFAQTGNNNRPLKLESSVQLAKNDSLKDGTYTVSIQVLKEKDNDLSMAGQYIGQNIKLDVKNGVIYANVDITRLDWMKNINIFVDGSDVKYETSKKGSQAGTLRFKIPSTKAKIMFKMNVVPMGNARVAFRVVMQNDVKAVSGSATINNTSQKNSVDNKKDDKNSNTTDKKELPQTGLPITQAELPMLGGLTTIAGMFLLKKKNK</sequence>
<feature type="compositionally biased region" description="Basic and acidic residues" evidence="6">
    <location>
        <begin position="180"/>
        <end position="197"/>
    </location>
</feature>
<evidence type="ECO:0000256" key="4">
    <source>
        <dbReference type="ARBA" id="ARBA00022729"/>
    </source>
</evidence>
<evidence type="ECO:0000259" key="8">
    <source>
        <dbReference type="PROSITE" id="PS50847"/>
    </source>
</evidence>
<dbReference type="InterPro" id="IPR037250">
    <property type="entry name" value="NEAT_dom_sf"/>
</dbReference>
<dbReference type="CDD" id="cd06920">
    <property type="entry name" value="NEAT"/>
    <property type="match status" value="1"/>
</dbReference>
<dbReference type="Gene3D" id="2.60.40.1850">
    <property type="match status" value="1"/>
</dbReference>
<evidence type="ECO:0000256" key="7">
    <source>
        <dbReference type="SAM" id="SignalP"/>
    </source>
</evidence>
<comment type="subcellular location">
    <subcellularLocation>
        <location evidence="1">Cell envelope</location>
    </subcellularLocation>
</comment>
<dbReference type="InterPro" id="IPR019931">
    <property type="entry name" value="LPXTG_anchor"/>
</dbReference>
<evidence type="ECO:0000259" key="9">
    <source>
        <dbReference type="PROSITE" id="PS50978"/>
    </source>
</evidence>